<gene>
    <name evidence="1" type="primary">pafA</name>
    <name evidence="1" type="ORF">MAMT_02208</name>
</gene>
<organism evidence="1 2">
    <name type="scientific">Methylacidimicrobium tartarophylax</name>
    <dbReference type="NCBI Taxonomy" id="1041768"/>
    <lineage>
        <taxon>Bacteria</taxon>
        <taxon>Pseudomonadati</taxon>
        <taxon>Verrucomicrobiota</taxon>
        <taxon>Methylacidimicrobium</taxon>
    </lineage>
</organism>
<sequence length="469" mass="53222">MRRIAGLETEYGCLSQRTMETPPVPERVRDHLFYRERIGLMDVHDRDYDEPAGNGGFLFNGGRLYVDMGHIEYCTAECLRLRDLLASDQAGERLLQQGLIDLGIAGEASFIKNNIDHYTGATFGCHENYLLGRDAPLTQGNVDALLAFLAIRGLMVGAGRVGTVMVPRGIDRGARTRVLPFQVMQRADYIQTEIYEWVQFNRALINARDEPLGDPCRFRRFHLLLGDSNMLPFSQALKVGSTSLVLDLLEADRMPHVALADPVRAMHQVSHCPDGPWLIELSDGRRWTAVELLEHFLVAVSRLDLEEDPDSVWTRLAWEEVLRGLREDNDALLGKVDWITKRHLLDLFRTQEGVRWDDPWMESLDLEYHNLDETRRLAGLIPHPSLEELGLPGLGEEDLRLEAPRNTRAYARSQLMKRLAAGKFSYVIDWDYVQVGNSGYYALEDPFVSAVPPKAELPGLCEDLELRSK</sequence>
<evidence type="ECO:0000313" key="2">
    <source>
        <dbReference type="Proteomes" id="UP000334923"/>
    </source>
</evidence>
<dbReference type="GO" id="GO:0019941">
    <property type="term" value="P:modification-dependent protein catabolic process"/>
    <property type="evidence" value="ECO:0007669"/>
    <property type="project" value="InterPro"/>
</dbReference>
<dbReference type="Proteomes" id="UP000334923">
    <property type="component" value="Unassembled WGS sequence"/>
</dbReference>
<reference evidence="1 2" key="1">
    <citation type="submission" date="2019-09" db="EMBL/GenBank/DDBJ databases">
        <authorList>
            <person name="Cremers G."/>
        </authorList>
    </citation>
    <scope>NUCLEOTIDE SEQUENCE [LARGE SCALE GENOMIC DNA]</scope>
    <source>
        <strain evidence="1">4A</strain>
    </source>
</reference>
<dbReference type="AlphaFoldDB" id="A0A5E6MG26"/>
<dbReference type="InterPro" id="IPR004347">
    <property type="entry name" value="Pup_ligase/deamidase"/>
</dbReference>
<keyword evidence="1" id="KW-0436">Ligase</keyword>
<dbReference type="PANTHER" id="PTHR42307">
    <property type="entry name" value="PUP DEAMIDASE/DEPUPYLASE"/>
    <property type="match status" value="1"/>
</dbReference>
<proteinExistence type="predicted"/>
<dbReference type="Pfam" id="PF03136">
    <property type="entry name" value="Pup_ligase"/>
    <property type="match status" value="1"/>
</dbReference>
<dbReference type="GO" id="GO:0010498">
    <property type="term" value="P:proteasomal protein catabolic process"/>
    <property type="evidence" value="ECO:0007669"/>
    <property type="project" value="InterPro"/>
</dbReference>
<name>A0A5E6MG26_9BACT</name>
<keyword evidence="2" id="KW-1185">Reference proteome</keyword>
<dbReference type="GO" id="GO:0070490">
    <property type="term" value="P:protein pupylation"/>
    <property type="evidence" value="ECO:0007669"/>
    <property type="project" value="TreeGrafter"/>
</dbReference>
<dbReference type="EC" id="6.3.1.19" evidence="1"/>
<dbReference type="PANTHER" id="PTHR42307:SF2">
    <property type="entry name" value="PUP DEAMIDASE_DEPUPYLASE"/>
    <property type="match status" value="1"/>
</dbReference>
<dbReference type="RefSeq" id="WP_142661024.1">
    <property type="nucleotide sequence ID" value="NZ_CABFVA020000122.1"/>
</dbReference>
<protein>
    <submittedName>
        <fullName evidence="1">Pup--protein ligase</fullName>
        <ecNumber evidence="1">6.3.1.19</ecNumber>
    </submittedName>
</protein>
<dbReference type="GO" id="GO:0005524">
    <property type="term" value="F:ATP binding"/>
    <property type="evidence" value="ECO:0007669"/>
    <property type="project" value="TreeGrafter"/>
</dbReference>
<dbReference type="GO" id="GO:0016874">
    <property type="term" value="F:ligase activity"/>
    <property type="evidence" value="ECO:0007669"/>
    <property type="project" value="UniProtKB-KW"/>
</dbReference>
<dbReference type="OrthoDB" id="9760627at2"/>
<dbReference type="EMBL" id="CABFVA020000122">
    <property type="protein sequence ID" value="VVM08230.1"/>
    <property type="molecule type" value="Genomic_DNA"/>
</dbReference>
<accession>A0A5E6MG26</accession>
<evidence type="ECO:0000313" key="1">
    <source>
        <dbReference type="EMBL" id="VVM08230.1"/>
    </source>
</evidence>